<proteinExistence type="predicted"/>
<reference evidence="3 4" key="1">
    <citation type="submission" date="2018-04" db="EMBL/GenBank/DDBJ databases">
        <title>Pelagivirga bohaiensis gen. nov., sp. nov., a bacterium isolated from the Bohai Sea.</title>
        <authorList>
            <person name="Ji X."/>
        </authorList>
    </citation>
    <scope>NUCLEOTIDE SEQUENCE [LARGE SCALE GENOMIC DNA]</scope>
    <source>
        <strain evidence="3 4">BH-SD16</strain>
    </source>
</reference>
<accession>A0A2T7FV40</accession>
<feature type="domain" description="Glycosyl transferase CAP10" evidence="2">
    <location>
        <begin position="468"/>
        <end position="548"/>
    </location>
</feature>
<dbReference type="GO" id="GO:0016740">
    <property type="term" value="F:transferase activity"/>
    <property type="evidence" value="ECO:0007669"/>
    <property type="project" value="UniProtKB-KW"/>
</dbReference>
<gene>
    <name evidence="3" type="ORF">DC363_11960</name>
</gene>
<name>A0A2T7FV40_9RHOB</name>
<protein>
    <recommendedName>
        <fullName evidence="2">Glycosyl transferase CAP10 domain-containing protein</fullName>
    </recommendedName>
</protein>
<evidence type="ECO:0000256" key="1">
    <source>
        <dbReference type="ARBA" id="ARBA00022679"/>
    </source>
</evidence>
<dbReference type="RefSeq" id="WP_108641394.1">
    <property type="nucleotide sequence ID" value="NZ_QCYG01000007.1"/>
</dbReference>
<dbReference type="Proteomes" id="UP000244817">
    <property type="component" value="Unassembled WGS sequence"/>
</dbReference>
<dbReference type="PANTHER" id="PTHR12203">
    <property type="entry name" value="KDEL LYS-ASP-GLU-LEU CONTAINING - RELATED"/>
    <property type="match status" value="1"/>
</dbReference>
<evidence type="ECO:0000259" key="2">
    <source>
        <dbReference type="Pfam" id="PF05686"/>
    </source>
</evidence>
<dbReference type="SUPFAM" id="SSF52540">
    <property type="entry name" value="P-loop containing nucleoside triphosphate hydrolases"/>
    <property type="match status" value="1"/>
</dbReference>
<dbReference type="AlphaFoldDB" id="A0A2T7FV40"/>
<dbReference type="Gene3D" id="3.40.50.300">
    <property type="entry name" value="P-loop containing nucleotide triphosphate hydrolases"/>
    <property type="match status" value="1"/>
</dbReference>
<dbReference type="PANTHER" id="PTHR12203:SF35">
    <property type="entry name" value="PROTEIN O-GLUCOSYLTRANSFERASE 1"/>
    <property type="match status" value="1"/>
</dbReference>
<dbReference type="InterPro" id="IPR027417">
    <property type="entry name" value="P-loop_NTPase"/>
</dbReference>
<dbReference type="OrthoDB" id="7976614at2"/>
<dbReference type="Pfam" id="PF05686">
    <property type="entry name" value="Glyco_transf_90"/>
    <property type="match status" value="1"/>
</dbReference>
<comment type="caution">
    <text evidence="3">The sequence shown here is derived from an EMBL/GenBank/DDBJ whole genome shotgun (WGS) entry which is preliminary data.</text>
</comment>
<evidence type="ECO:0000313" key="3">
    <source>
        <dbReference type="EMBL" id="PVA06026.1"/>
    </source>
</evidence>
<sequence length="574" mass="63284">MPEQARPPRVFGIGLPMSGGAWLGQLFAANGYLWRHDQGGKIAVDLAYALAAGTPPLRHWPHAVGVSGLSHLSKRHLPPVFVQDLVPGLLARFPDAYFILTHRDEAAWIADRLSADGGAHRSAAAWHARVAEADLPDLWAAEKRDHIARCKQLFADHPRFLCFNVTSDPSETLQGFFEPHYNLTAPKPRPQPATTTEGAAGLHTALRDGPTPPPAPPPDMNFVRNLVDFASETKGPAGQEKHLSPISILWRDHGFLDRTGAPAPMLRTPNGTLRIDAKAGLERAQGALGELLAHGAEPPLNIDMMDARYIGTKGRRAAPPRTVVYNRRKGATNLTLWPLPGYHTLAPRGAVGGYPIDQIPFAEKIDRCVWLGNLTGRMSPTLTPKGRTRHGVYALRARMEDLPPEAPDWDDVIDDLACVPRYRIVKTYRHHKNFVVGLVLRDKWKKLAETPALRGLCVPMKPRDWFHRYRYILSLAGNDTGSNFLMAAASNALILKEEDGWELFYTEAFRPWVHYVPLAEGAGDVEEKLTWARANPTACADMVRAATEVYDRIADPATRAALLRGIAARLNASA</sequence>
<keyword evidence="4" id="KW-1185">Reference proteome</keyword>
<dbReference type="EMBL" id="QCYG01000007">
    <property type="protein sequence ID" value="PVA06026.1"/>
    <property type="molecule type" value="Genomic_DNA"/>
</dbReference>
<evidence type="ECO:0000313" key="4">
    <source>
        <dbReference type="Proteomes" id="UP000244817"/>
    </source>
</evidence>
<organism evidence="3 4">
    <name type="scientific">Thalassorhabdomicrobium marinisediminis</name>
    <dbReference type="NCBI Taxonomy" id="2170577"/>
    <lineage>
        <taxon>Bacteria</taxon>
        <taxon>Pseudomonadati</taxon>
        <taxon>Pseudomonadota</taxon>
        <taxon>Alphaproteobacteria</taxon>
        <taxon>Rhodobacterales</taxon>
        <taxon>Paracoccaceae</taxon>
        <taxon>Thalassorhabdomicrobium</taxon>
    </lineage>
</organism>
<keyword evidence="1" id="KW-0808">Transferase</keyword>
<dbReference type="InterPro" id="IPR051091">
    <property type="entry name" value="O-Glucosyltr/Glycosyltrsf_90"/>
</dbReference>
<dbReference type="InterPro" id="IPR006598">
    <property type="entry name" value="CAP10"/>
</dbReference>